<keyword evidence="3" id="KW-1185">Reference proteome</keyword>
<organism evidence="2 3">
    <name type="scientific">Spirosoma soli</name>
    <dbReference type="NCBI Taxonomy" id="1770529"/>
    <lineage>
        <taxon>Bacteria</taxon>
        <taxon>Pseudomonadati</taxon>
        <taxon>Bacteroidota</taxon>
        <taxon>Cytophagia</taxon>
        <taxon>Cytophagales</taxon>
        <taxon>Cytophagaceae</taxon>
        <taxon>Spirosoma</taxon>
    </lineage>
</organism>
<sequence>HYSASGSFIDRIMYLQNNYSCYIDQNNPTRVFAQFLEFGVDYSKPLAANNGSWTLLKNWRATMPANYFEVLTINHTYISEIFRDVLTMSNGRTYGFLRRFSDNKWVVVELPANGPIRVTKVAFDAQNRYTYHITKDGSLKQSVNNFSGTSGTVNWQTRPLTGFDANNDPIWGAPQDYATAPINSGGEPITWKGGGGRTGETTSSNVMITFDDGKVDGALGGGYHLGGIRVNDNKWLWKTAHATSVGYVGEYPTDGAYDVGNNVEYAGGGFSVFERNIFWNYHGEFWKNSQVNKWQHVYDNGLLVGIFGKTGIQARVEAPDGGAVPGMAGNVLLGTVVKAPNGNIYLYHAEEFGWSGVHRWRIDGLNTIQEQAIPLQNLVSASVPESPLDGVDLLNGLPRQNVVQNGTAGWNRNPVEENNTSFDNKWTVKTGLMSYDRFASTDLYVNFSKPNATYTVTRDLGTTSSLVAWALKGVITFNGTNPNNGAPDQFDSGGCYFEVLDNNGRVLARIYNQVFFDQANVPVKLFGNNQVIAQGEYFKPSTATGTGADPIEISMSNGTLTIKYRDFAPVTTSAFDKTGNLQSPKTVRLFFWSNGRNYERTIDVQSLRFYATAAPTNTIKPTVESADTYFIKAKHSGKYLDVANVSTADGASIIQWSYTGGTNQQWQLTNLNTGYYTMKAVHSSKMLNIPGASMVDGTAANQWSANGQANQQFKLVDAGEGYYKIVGNNSQKCLDIRYASTADGAVLQQTFCSTSDSQKFLLVKAGTGGGRVGAVEATSEHTEPTIKLYPNPAVNEVTIKGAQGAAITIVDGLGRIKLTTVSQADLFTFPVTSLPTGEYIIQIKKDDAYITSRKLIISGL</sequence>
<dbReference type="EMBL" id="JBHULN010000016">
    <property type="protein sequence ID" value="MFD2573310.1"/>
    <property type="molecule type" value="Genomic_DNA"/>
</dbReference>
<gene>
    <name evidence="2" type="ORF">ACFSUS_21895</name>
</gene>
<feature type="non-terminal residue" evidence="2">
    <location>
        <position position="1"/>
    </location>
</feature>
<dbReference type="SMART" id="SM00458">
    <property type="entry name" value="RICIN"/>
    <property type="match status" value="1"/>
</dbReference>
<dbReference type="SUPFAM" id="SSF50370">
    <property type="entry name" value="Ricin B-like lectins"/>
    <property type="match status" value="1"/>
</dbReference>
<protein>
    <submittedName>
        <fullName evidence="2">RICIN domain-containing protein</fullName>
    </submittedName>
</protein>
<accession>A0ABW5M8J9</accession>
<reference evidence="3" key="1">
    <citation type="journal article" date="2019" name="Int. J. Syst. Evol. Microbiol.">
        <title>The Global Catalogue of Microorganisms (GCM) 10K type strain sequencing project: providing services to taxonomists for standard genome sequencing and annotation.</title>
        <authorList>
            <consortium name="The Broad Institute Genomics Platform"/>
            <consortium name="The Broad Institute Genome Sequencing Center for Infectious Disease"/>
            <person name="Wu L."/>
            <person name="Ma J."/>
        </authorList>
    </citation>
    <scope>NUCLEOTIDE SEQUENCE [LARGE SCALE GENOMIC DNA]</scope>
    <source>
        <strain evidence="3">KCTC 42805</strain>
    </source>
</reference>
<dbReference type="Proteomes" id="UP001597469">
    <property type="component" value="Unassembled WGS sequence"/>
</dbReference>
<comment type="caution">
    <text evidence="2">The sequence shown here is derived from an EMBL/GenBank/DDBJ whole genome shotgun (WGS) entry which is preliminary data.</text>
</comment>
<dbReference type="PROSITE" id="PS50231">
    <property type="entry name" value="RICIN_B_LECTIN"/>
    <property type="match status" value="1"/>
</dbReference>
<dbReference type="InterPro" id="IPR035992">
    <property type="entry name" value="Ricin_B-like_lectins"/>
</dbReference>
<dbReference type="NCBIfam" id="TIGR04183">
    <property type="entry name" value="Por_Secre_tail"/>
    <property type="match status" value="1"/>
</dbReference>
<feature type="domain" description="Ricin B lectin" evidence="1">
    <location>
        <begin position="627"/>
        <end position="763"/>
    </location>
</feature>
<name>A0ABW5M8J9_9BACT</name>
<dbReference type="Gene3D" id="2.80.10.50">
    <property type="match status" value="3"/>
</dbReference>
<dbReference type="InterPro" id="IPR026444">
    <property type="entry name" value="Secre_tail"/>
</dbReference>
<dbReference type="Pfam" id="PF18962">
    <property type="entry name" value="Por_Secre_tail"/>
    <property type="match status" value="1"/>
</dbReference>
<dbReference type="Pfam" id="PF14200">
    <property type="entry name" value="RicinB_lectin_2"/>
    <property type="match status" value="1"/>
</dbReference>
<dbReference type="CDD" id="cd00161">
    <property type="entry name" value="beta-trefoil_Ricin-like"/>
    <property type="match status" value="1"/>
</dbReference>
<evidence type="ECO:0000259" key="1">
    <source>
        <dbReference type="SMART" id="SM00458"/>
    </source>
</evidence>
<evidence type="ECO:0000313" key="3">
    <source>
        <dbReference type="Proteomes" id="UP001597469"/>
    </source>
</evidence>
<proteinExistence type="predicted"/>
<dbReference type="RefSeq" id="WP_381525906.1">
    <property type="nucleotide sequence ID" value="NZ_JBHULN010000016.1"/>
</dbReference>
<dbReference type="InterPro" id="IPR000772">
    <property type="entry name" value="Ricin_B_lectin"/>
</dbReference>
<evidence type="ECO:0000313" key="2">
    <source>
        <dbReference type="EMBL" id="MFD2573310.1"/>
    </source>
</evidence>